<reference evidence="1 2" key="2">
    <citation type="submission" date="2017-12" db="EMBL/GenBank/DDBJ databases">
        <title>Genome sequence of Rhizobium sullae HCNT1 isolated from Sulla coronaria nodules and featuring peculiar denitrification phenotypes.</title>
        <authorList>
            <person name="De Diego-Diaz B."/>
            <person name="Treu L."/>
            <person name="Campanaro S."/>
            <person name="Da Silva Duarte V."/>
            <person name="Basaglia M."/>
            <person name="Favaro L."/>
            <person name="Casella S."/>
            <person name="Squartini A."/>
        </authorList>
    </citation>
    <scope>NUCLEOTIDE SEQUENCE [LARGE SCALE GENOMIC DNA]</scope>
    <source>
        <strain evidence="1 2">HCNT1</strain>
    </source>
</reference>
<dbReference type="EMBL" id="PIQN01000008">
    <property type="protein sequence ID" value="PKA43187.1"/>
    <property type="molecule type" value="Genomic_DNA"/>
</dbReference>
<sequence>MLGLNPSGPTGFEGLVAVLLSGLLGQPFRLASSGSQRGRDGDSAFDRGEIYFEAKRYSETIKPADVKSKFVDLLNDRASQLDMWVLAATCEIGAQLANDVQAAATNVGIYAPILDWPETALGKLPVAIACSNTKAKEFLEQNLHPEKRHLLSPALAAIDYFAAHGELPELGRSLRSYLSSSENGYRHAKLRNHEWMKAALSSKIRARAAFAQVLTPLDLSGHRPLSRSAQVQLSRAFSGRPAKDLYAVIGNEGVGKSWLAVQSWLACDQPSILLIVNSSDVPSIDALQDFDSFLVDRLVLQSVGAAGDERQRSFWKRRLRGWRENPDPENVRLTVILDGLNETGKSDWARIVDHTAHELKQLGGCLVVTTRQVHWPTVSRSLFSSFAQVPVDIWTVEELATLLGECRIDIQDVAHEVQQSLRNPRILGIALGLRDGNQIELFRDLSVGRLMFEHMRQARNTGAAPISGEDFANLLRSIAQQVLQRAQHQLRDDLQVFSVREVEDLQAVASCRFFDPVPTNHTLYTIKSEGLDLALAIWLIDRLEAEHRNGRDPADELLRILEPVAALDETALMLALATQVACVNLDVQPSVRSALVGHFVSLQNVTHDGERVFAALARHAPDAFVAAAERAYTADFHPRRVDELLQALLDYRDHPRVTEVVTQAIQRWLSFISLAPERMMHRTTATDAAAEVDAERQRRREIIERKVAGLTRFERDFIAENLISVQRYRYGRLQEAAFYLAAGRPLAGLASTFTRWAFADALSPSFDAPDKSFRHLLRFNTIDWSETRTSILAEVERLTDETTTEVGKWAKVELLRATGDGSDAGIAHEMAEWLTRDREKFEGWSLLKKYCPVDPCDPVSVKPIEIEDTSTRYAALDTAALHTHMGQSSDDGFFNMARTGVARFSTEIAQSVHRSFADDVLGRQGFARRQGVIGILPHSAVLTRQQAERFLERGQHETAGVPDDPNERDAWLTAQYSLFAAIGHFTADEQLEAISRVRGGTVLLDVLGALRIPSAEKAEEILERVAAADDETAQSMVLGALQYTRPQLTERARAIVGQMVSANNAISRAYALGLVAHRGDAQLLKQVAEGKWSANVLEGTIGGYERWFGSTAILAAAKANLLSVSDALNRIDLGHYGFAATVSQEMAREVAARIDVALGNSLRFTVTGEPPELTVTTSELTDAKPPMFSVSAREDKSDDLLSFLGSGSSGTFDERQKRASDAFDEFVKRVGDADARLIIAELTVEGVEAIAAAAPDKAAAWLDEFAKTEKRQLQNIHHFAVLLAIVLAARGSPIAAALIPSTLGLEPTFKKIEGHGRLPSLAAALWKHAYQSLISDICEKRLKNLWTDAEISDEVALAFKYGRRKTVFSVMDDLAGTGHPAHICRAITIAGFCDVDPRAQSVLDQFADYEGFVRSAHQASHEAYKRNEWARNWYQVMRKADTAVSFWEASIQFLKIVDVRFDAWIEADDSASSSFTSFFPSVTQELKNRISKFRTKRKKLLFGQSIPPDEFVLPVI</sequence>
<name>A0A2N0DAS6_RHISU</name>
<evidence type="ECO:0008006" key="3">
    <source>
        <dbReference type="Google" id="ProtNLM"/>
    </source>
</evidence>
<evidence type="ECO:0000313" key="1">
    <source>
        <dbReference type="EMBL" id="PKA43187.1"/>
    </source>
</evidence>
<reference evidence="1 2" key="1">
    <citation type="submission" date="2017-11" db="EMBL/GenBank/DDBJ databases">
        <authorList>
            <person name="Han C.G."/>
        </authorList>
    </citation>
    <scope>NUCLEOTIDE SEQUENCE [LARGE SCALE GENOMIC DNA]</scope>
    <source>
        <strain evidence="1 2">HCNT1</strain>
    </source>
</reference>
<protein>
    <recommendedName>
        <fullName evidence="3">NACHT domain-containing protein</fullName>
    </recommendedName>
</protein>
<dbReference type="Proteomes" id="UP000232164">
    <property type="component" value="Unassembled WGS sequence"/>
</dbReference>
<evidence type="ECO:0000313" key="2">
    <source>
        <dbReference type="Proteomes" id="UP000232164"/>
    </source>
</evidence>
<organism evidence="1 2">
    <name type="scientific">Rhizobium sullae</name>
    <name type="common">Rhizobium hedysari</name>
    <dbReference type="NCBI Taxonomy" id="50338"/>
    <lineage>
        <taxon>Bacteria</taxon>
        <taxon>Pseudomonadati</taxon>
        <taxon>Pseudomonadota</taxon>
        <taxon>Alphaproteobacteria</taxon>
        <taxon>Hyphomicrobiales</taxon>
        <taxon>Rhizobiaceae</taxon>
        <taxon>Rhizobium/Agrobacterium group</taxon>
        <taxon>Rhizobium</taxon>
    </lineage>
</organism>
<proteinExistence type="predicted"/>
<gene>
    <name evidence="1" type="ORF">CWR43_14155</name>
</gene>
<accession>A0A2N0DAS6</accession>
<comment type="caution">
    <text evidence="1">The sequence shown here is derived from an EMBL/GenBank/DDBJ whole genome shotgun (WGS) entry which is preliminary data.</text>
</comment>